<proteinExistence type="predicted"/>
<organism evidence="1 2">
    <name type="scientific">Allorhodopirellula heiligendammensis</name>
    <dbReference type="NCBI Taxonomy" id="2714739"/>
    <lineage>
        <taxon>Bacteria</taxon>
        <taxon>Pseudomonadati</taxon>
        <taxon>Planctomycetota</taxon>
        <taxon>Planctomycetia</taxon>
        <taxon>Pirellulales</taxon>
        <taxon>Pirellulaceae</taxon>
        <taxon>Allorhodopirellula</taxon>
    </lineage>
</organism>
<protein>
    <submittedName>
        <fullName evidence="1">Uncharacterized protein</fullName>
    </submittedName>
</protein>
<dbReference type="AlphaFoldDB" id="A0A5C6BTW1"/>
<dbReference type="OrthoDB" id="277094at2"/>
<reference evidence="1 2" key="1">
    <citation type="journal article" date="2020" name="Antonie Van Leeuwenhoek">
        <title>Rhodopirellula heiligendammensis sp. nov., Rhodopirellula pilleata sp. nov., and Rhodopirellula solitaria sp. nov. isolated from natural or artificial marine surfaces in Northern Germany and California, USA, and emended description of the genus Rhodopirellula.</title>
        <authorList>
            <person name="Kallscheuer N."/>
            <person name="Wiegand S."/>
            <person name="Jogler M."/>
            <person name="Boedeker C."/>
            <person name="Peeters S.H."/>
            <person name="Rast P."/>
            <person name="Heuer A."/>
            <person name="Jetten M.S.M."/>
            <person name="Rohde M."/>
            <person name="Jogler C."/>
        </authorList>
    </citation>
    <scope>NUCLEOTIDE SEQUENCE [LARGE SCALE GENOMIC DNA]</scope>
    <source>
        <strain evidence="1 2">Poly21</strain>
    </source>
</reference>
<keyword evidence="2" id="KW-1185">Reference proteome</keyword>
<sequence length="114" mass="12924">MAKCDQGYLCEVCGAEVSSIVESDLYLRYVLDQLDAEQLHLAPERHLRCNPVLAQYIVDERFDPVEVGDAFDKRGLDASFVAAQTDRVSGAYRRLWEIATADEPISLLDYPERE</sequence>
<comment type="caution">
    <text evidence="1">The sequence shown here is derived from an EMBL/GenBank/DDBJ whole genome shotgun (WGS) entry which is preliminary data.</text>
</comment>
<dbReference type="RefSeq" id="WP_146407193.1">
    <property type="nucleotide sequence ID" value="NZ_SJPU01000002.1"/>
</dbReference>
<dbReference type="EMBL" id="SJPU01000002">
    <property type="protein sequence ID" value="TWU15282.1"/>
    <property type="molecule type" value="Genomic_DNA"/>
</dbReference>
<accession>A0A5C6BTW1</accession>
<dbReference type="Proteomes" id="UP000319908">
    <property type="component" value="Unassembled WGS sequence"/>
</dbReference>
<gene>
    <name evidence="1" type="ORF">Poly21_24770</name>
</gene>
<evidence type="ECO:0000313" key="1">
    <source>
        <dbReference type="EMBL" id="TWU15282.1"/>
    </source>
</evidence>
<evidence type="ECO:0000313" key="2">
    <source>
        <dbReference type="Proteomes" id="UP000319908"/>
    </source>
</evidence>
<name>A0A5C6BTW1_9BACT</name>